<evidence type="ECO:0000256" key="1">
    <source>
        <dbReference type="SAM" id="Phobius"/>
    </source>
</evidence>
<feature type="transmembrane region" description="Helical" evidence="1">
    <location>
        <begin position="709"/>
        <end position="728"/>
    </location>
</feature>
<feature type="transmembrane region" description="Helical" evidence="1">
    <location>
        <begin position="12"/>
        <end position="35"/>
    </location>
</feature>
<keyword evidence="1" id="KW-0812">Transmembrane</keyword>
<accession>A0ABV6IAI2</accession>
<sequence length="823" mass="90473">MKQFDSTSKQRGWLWFVVWALVASLLLAHNAYLWLGKRITPDTDILALLPTQERDPVLQQSFTHMVDAAQQRVIILIGAEDWEASKKAANAYTQVLAPHKDLFDITSLSEKTQSDWLAPFQKNRLGLLTAQQQEQLKTQSAETLANTWANTALSKLYSAFSGPKLGSFQDDPFGTFDTWVQERAQETPVRPRDGYLFVADAKHQYILLAINLVPPAFSITAQEKVMPLLEQAASAARTSLVGNKIEVISTGVVLHAAAAGQQAHQEVSTIGVGSLLGIIVLMWLSFHSLKPIGLILLSIGIGFLGALSVCILLFDRIHLMTLVFGASLIGIAQDYGIYYLCHRLGAKQVDSRTLLKQLIPGLLLTLLCAIIGYLGLALTPFPGLRHMAVFSAVGLLFAWLTVICWFPQLVHANSLKSGKLVAGYSRLLHLFAPPKKTARKWLVALLLGTGCLIGLSQIKTNDDIRSLQTPPKHLVSDQLKLGKLLDAPTPVQYFLVRGDSVEIVLQREENLKRALDPLVEQKIISGYQAISNWVPSLKMQADHRALIENKLLAQDGPLKIIAEKIGEDSHWQTSVTQHLSASNQVLTVENFFLSSASQATRHLWLGKTGDTYASIVAIKGLQYTKLTQLSQAATGLAGVQWVDKIAEISSVLGRYRQNMGWVLLGAYGLVFGLMYQRYRKHTWRTLAPAAMASIITLALLGISGQALQLFHVLALMLLLGIGVDYGIFMQEQNRQAGKNMHENVDEDVNPDSSSDSKNLAWLATGLSAASTLLSFGLLALSNTPALRAFGLTMLIGTALVWLIVPFFIRRQTIPALKKDQHAI</sequence>
<keyword evidence="1" id="KW-1133">Transmembrane helix</keyword>
<gene>
    <name evidence="2" type="ORF">ACFFJH_03340</name>
</gene>
<feature type="transmembrane region" description="Helical" evidence="1">
    <location>
        <begin position="759"/>
        <end position="780"/>
    </location>
</feature>
<feature type="transmembrane region" description="Helical" evidence="1">
    <location>
        <begin position="441"/>
        <end position="458"/>
    </location>
</feature>
<feature type="transmembrane region" description="Helical" evidence="1">
    <location>
        <begin position="786"/>
        <end position="808"/>
    </location>
</feature>
<feature type="transmembrane region" description="Helical" evidence="1">
    <location>
        <begin position="387"/>
        <end position="406"/>
    </location>
</feature>
<dbReference type="PANTHER" id="PTHR33406">
    <property type="entry name" value="MEMBRANE PROTEIN MJ1562-RELATED"/>
    <property type="match status" value="1"/>
</dbReference>
<keyword evidence="3" id="KW-1185">Reference proteome</keyword>
<reference evidence="2 3" key="1">
    <citation type="submission" date="2024-09" db="EMBL/GenBank/DDBJ databases">
        <authorList>
            <person name="Sun Q."/>
            <person name="Mori K."/>
        </authorList>
    </citation>
    <scope>NUCLEOTIDE SEQUENCE [LARGE SCALE GENOMIC DNA]</scope>
    <source>
        <strain evidence="2 3">CCM 8677</strain>
    </source>
</reference>
<name>A0ABV6IAI2_9BURK</name>
<protein>
    <submittedName>
        <fullName evidence="2">MMPL family transporter</fullName>
    </submittedName>
</protein>
<organism evidence="2 3">
    <name type="scientific">Undibacterium danionis</name>
    <dbReference type="NCBI Taxonomy" id="1812100"/>
    <lineage>
        <taxon>Bacteria</taxon>
        <taxon>Pseudomonadati</taxon>
        <taxon>Pseudomonadota</taxon>
        <taxon>Betaproteobacteria</taxon>
        <taxon>Burkholderiales</taxon>
        <taxon>Oxalobacteraceae</taxon>
        <taxon>Undibacterium</taxon>
    </lineage>
</organism>
<feature type="transmembrane region" description="Helical" evidence="1">
    <location>
        <begin position="685"/>
        <end position="703"/>
    </location>
</feature>
<evidence type="ECO:0000313" key="2">
    <source>
        <dbReference type="EMBL" id="MFC0348828.1"/>
    </source>
</evidence>
<feature type="transmembrane region" description="Helical" evidence="1">
    <location>
        <begin position="293"/>
        <end position="314"/>
    </location>
</feature>
<proteinExistence type="predicted"/>
<dbReference type="SUPFAM" id="SSF82866">
    <property type="entry name" value="Multidrug efflux transporter AcrB transmembrane domain"/>
    <property type="match status" value="2"/>
</dbReference>
<dbReference type="Gene3D" id="1.20.1640.10">
    <property type="entry name" value="Multidrug efflux transporter AcrB transmembrane domain"/>
    <property type="match status" value="2"/>
</dbReference>
<comment type="caution">
    <text evidence="2">The sequence shown here is derived from an EMBL/GenBank/DDBJ whole genome shotgun (WGS) entry which is preliminary data.</text>
</comment>
<evidence type="ECO:0000313" key="3">
    <source>
        <dbReference type="Proteomes" id="UP001589844"/>
    </source>
</evidence>
<dbReference type="EMBL" id="JBHLXJ010000003">
    <property type="protein sequence ID" value="MFC0348828.1"/>
    <property type="molecule type" value="Genomic_DNA"/>
</dbReference>
<dbReference type="Proteomes" id="UP001589844">
    <property type="component" value="Unassembled WGS sequence"/>
</dbReference>
<feature type="transmembrane region" description="Helical" evidence="1">
    <location>
        <begin position="320"/>
        <end position="341"/>
    </location>
</feature>
<feature type="transmembrane region" description="Helical" evidence="1">
    <location>
        <begin position="362"/>
        <end position="381"/>
    </location>
</feature>
<dbReference type="RefSeq" id="WP_390210044.1">
    <property type="nucleotide sequence ID" value="NZ_JBHLXJ010000003.1"/>
</dbReference>
<dbReference type="PANTHER" id="PTHR33406:SF13">
    <property type="entry name" value="MEMBRANE PROTEIN YDFJ"/>
    <property type="match status" value="1"/>
</dbReference>
<keyword evidence="1" id="KW-0472">Membrane</keyword>
<feature type="transmembrane region" description="Helical" evidence="1">
    <location>
        <begin position="659"/>
        <end position="678"/>
    </location>
</feature>
<dbReference type="InterPro" id="IPR050545">
    <property type="entry name" value="Mycobact_MmpL"/>
</dbReference>
<feature type="transmembrane region" description="Helical" evidence="1">
    <location>
        <begin position="267"/>
        <end position="286"/>
    </location>
</feature>